<name>A0A5B8LXS9_9HYPH</name>
<dbReference type="EMBL" id="CP042304">
    <property type="protein sequence ID" value="QDZ13318.1"/>
    <property type="molecule type" value="Genomic_DNA"/>
</dbReference>
<organism evidence="1 2">
    <name type="scientific">Devosia ginsengisoli</name>
    <dbReference type="NCBI Taxonomy" id="400770"/>
    <lineage>
        <taxon>Bacteria</taxon>
        <taxon>Pseudomonadati</taxon>
        <taxon>Pseudomonadota</taxon>
        <taxon>Alphaproteobacteria</taxon>
        <taxon>Hyphomicrobiales</taxon>
        <taxon>Devosiaceae</taxon>
        <taxon>Devosia</taxon>
    </lineage>
</organism>
<proteinExistence type="predicted"/>
<evidence type="ECO:0000313" key="2">
    <source>
        <dbReference type="Proteomes" id="UP000315364"/>
    </source>
</evidence>
<keyword evidence="2" id="KW-1185">Reference proteome</keyword>
<dbReference type="Pfam" id="PF14236">
    <property type="entry name" value="DruA"/>
    <property type="match status" value="1"/>
</dbReference>
<sequence>MPDAMLKRAIREHFTKLGFTKGADGLLQLPGSDKDDVRRLHAGQRDERIASSKPFIERNLGRLLNHFADGADIEPEKISLRLIRVKSDTWQSNLFRLASLTWSVPVSSGFGRRMRYLVWDDGHDRLAGLIALGDPVFNLRVRDNLIGWSVGDREDRLVGIMDAYVLGAIPPYSMLLGGKAVACLVRSRDILNDFGESYGSSVGIISGKAKSASLLAVTTSSSMGRSSVYNRLKLSGESYFMPIGYTQGWGHFHITEQLFSHMRTFLRLRDHHYADQHEYGGGPNWRLRTIKAALVELGVSESVLRHGIRREVFIAQMATNSFEILRNGKGVPNTAALSTVEEISRKAVDRWMIPRALRSTDFRQWRRSNLQELLAPRTETNDGYIEAARFS</sequence>
<dbReference type="AlphaFoldDB" id="A0A5B8LXS9"/>
<gene>
    <name evidence="1" type="ORF">FPZ08_14415</name>
</gene>
<dbReference type="OrthoDB" id="6637466at2"/>
<dbReference type="KEGG" id="dea:FPZ08_14415"/>
<accession>A0A5B8LXS9</accession>
<reference evidence="1 2" key="1">
    <citation type="submission" date="2019-07" db="EMBL/GenBank/DDBJ databases">
        <title>Full genome sequence of Devosia sp. Gsoil 520.</title>
        <authorList>
            <person name="Im W.-T."/>
        </authorList>
    </citation>
    <scope>NUCLEOTIDE SEQUENCE [LARGE SCALE GENOMIC DNA]</scope>
    <source>
        <strain evidence="1 2">Gsoil 520</strain>
    </source>
</reference>
<dbReference type="Proteomes" id="UP000315364">
    <property type="component" value="Chromosome"/>
</dbReference>
<dbReference type="InterPro" id="IPR025639">
    <property type="entry name" value="DruA"/>
</dbReference>
<protein>
    <submittedName>
        <fullName evidence="1">DUF4338 domain-containing protein</fullName>
    </submittedName>
</protein>
<evidence type="ECO:0000313" key="1">
    <source>
        <dbReference type="EMBL" id="QDZ13318.1"/>
    </source>
</evidence>